<dbReference type="STRING" id="431595.K3WL27"/>
<dbReference type="HOGENOM" id="CLU_051989_0_1_1"/>
<reference evidence="3" key="1">
    <citation type="journal article" date="2010" name="Genome Biol.">
        <title>Genome sequence of the necrotrophic plant pathogen Pythium ultimum reveals original pathogenicity mechanisms and effector repertoire.</title>
        <authorList>
            <person name="Levesque C.A."/>
            <person name="Brouwer H."/>
            <person name="Cano L."/>
            <person name="Hamilton J.P."/>
            <person name="Holt C."/>
            <person name="Huitema E."/>
            <person name="Raffaele S."/>
            <person name="Robideau G.P."/>
            <person name="Thines M."/>
            <person name="Win J."/>
            <person name="Zerillo M.M."/>
            <person name="Beakes G.W."/>
            <person name="Boore J.L."/>
            <person name="Busam D."/>
            <person name="Dumas B."/>
            <person name="Ferriera S."/>
            <person name="Fuerstenberg S.I."/>
            <person name="Gachon C.M."/>
            <person name="Gaulin E."/>
            <person name="Govers F."/>
            <person name="Grenville-Briggs L."/>
            <person name="Horner N."/>
            <person name="Hostetler J."/>
            <person name="Jiang R.H."/>
            <person name="Johnson J."/>
            <person name="Krajaejun T."/>
            <person name="Lin H."/>
            <person name="Meijer H.J."/>
            <person name="Moore B."/>
            <person name="Morris P."/>
            <person name="Phuntmart V."/>
            <person name="Puiu D."/>
            <person name="Shetty J."/>
            <person name="Stajich J.E."/>
            <person name="Tripathy S."/>
            <person name="Wawra S."/>
            <person name="van West P."/>
            <person name="Whitty B.R."/>
            <person name="Coutinho P.M."/>
            <person name="Henrissat B."/>
            <person name="Martin F."/>
            <person name="Thomas P.D."/>
            <person name="Tyler B.M."/>
            <person name="De Vries R.P."/>
            <person name="Kamoun S."/>
            <person name="Yandell M."/>
            <person name="Tisserat N."/>
            <person name="Buell C.R."/>
        </authorList>
    </citation>
    <scope>NUCLEOTIDE SEQUENCE</scope>
    <source>
        <strain evidence="3">DAOM:BR144</strain>
    </source>
</reference>
<protein>
    <recommendedName>
        <fullName evidence="1">SGNH hydrolase-type esterase domain-containing protein</fullName>
    </recommendedName>
</protein>
<dbReference type="InParanoid" id="K3WL27"/>
<accession>K3WL27</accession>
<dbReference type="EnsemblProtists" id="PYU1_T005669">
    <property type="protein sequence ID" value="PYU1_T005669"/>
    <property type="gene ID" value="PYU1_G005658"/>
</dbReference>
<reference evidence="2" key="3">
    <citation type="submission" date="2015-02" db="UniProtKB">
        <authorList>
            <consortium name="EnsemblProtists"/>
        </authorList>
    </citation>
    <scope>IDENTIFICATION</scope>
    <source>
        <strain evidence="2">DAOM BR144</strain>
    </source>
</reference>
<sequence length="201" mass="21998">MDGWQRCRITDVLGVRNSPRWLVDYALPTFETEIKMQYAPTLVTVFLGANDAALTTGPNARQHVPLDEFRENLVHIIRSITPLLPPRAKILLITPPAVIDSTRSNGDRSNDAAGEYARACVDVASAENVAVVDLHTYFNSNYPVEGERKAFFSDGLHLSAQGNYVTAQLIEAAMNRILDAVDLAHIGGLQLPGFQSLPLAT</sequence>
<dbReference type="AlphaFoldDB" id="K3WL27"/>
<evidence type="ECO:0000259" key="1">
    <source>
        <dbReference type="Pfam" id="PF13472"/>
    </source>
</evidence>
<dbReference type="OMA" id="RANDACI"/>
<dbReference type="InterPro" id="IPR013830">
    <property type="entry name" value="SGNH_hydro"/>
</dbReference>
<organism evidence="2 3">
    <name type="scientific">Globisporangium ultimum (strain ATCC 200006 / CBS 805.95 / DAOM BR144)</name>
    <name type="common">Pythium ultimum</name>
    <dbReference type="NCBI Taxonomy" id="431595"/>
    <lineage>
        <taxon>Eukaryota</taxon>
        <taxon>Sar</taxon>
        <taxon>Stramenopiles</taxon>
        <taxon>Oomycota</taxon>
        <taxon>Peronosporomycetes</taxon>
        <taxon>Pythiales</taxon>
        <taxon>Pythiaceae</taxon>
        <taxon>Globisporangium</taxon>
    </lineage>
</organism>
<evidence type="ECO:0000313" key="2">
    <source>
        <dbReference type="EnsemblProtists" id="PYU1_T005669"/>
    </source>
</evidence>
<dbReference type="VEuPathDB" id="FungiDB:PYU1_G005658"/>
<proteinExistence type="predicted"/>
<dbReference type="InterPro" id="IPR036514">
    <property type="entry name" value="SGNH_hydro_sf"/>
</dbReference>
<dbReference type="SUPFAM" id="SSF52266">
    <property type="entry name" value="SGNH hydrolase"/>
    <property type="match status" value="1"/>
</dbReference>
<name>K3WL27_GLOUD</name>
<keyword evidence="3" id="KW-1185">Reference proteome</keyword>
<dbReference type="eggNOG" id="KOG3035">
    <property type="taxonomic scope" value="Eukaryota"/>
</dbReference>
<dbReference type="PANTHER" id="PTHR14209">
    <property type="entry name" value="ISOAMYL ACETATE-HYDROLYZING ESTERASE 1"/>
    <property type="match status" value="1"/>
</dbReference>
<reference evidence="3" key="2">
    <citation type="submission" date="2010-04" db="EMBL/GenBank/DDBJ databases">
        <authorList>
            <person name="Buell R."/>
            <person name="Hamilton J."/>
            <person name="Hostetler J."/>
        </authorList>
    </citation>
    <scope>NUCLEOTIDE SEQUENCE [LARGE SCALE GENOMIC DNA]</scope>
    <source>
        <strain evidence="3">DAOM:BR144</strain>
    </source>
</reference>
<dbReference type="Proteomes" id="UP000019132">
    <property type="component" value="Unassembled WGS sequence"/>
</dbReference>
<dbReference type="PANTHER" id="PTHR14209:SF19">
    <property type="entry name" value="ISOAMYL ACETATE-HYDROLYZING ESTERASE 1 HOMOLOG"/>
    <property type="match status" value="1"/>
</dbReference>
<feature type="domain" description="SGNH hydrolase-type esterase" evidence="1">
    <location>
        <begin position="36"/>
        <end position="163"/>
    </location>
</feature>
<dbReference type="EMBL" id="GL376573">
    <property type="status" value="NOT_ANNOTATED_CDS"/>
    <property type="molecule type" value="Genomic_DNA"/>
</dbReference>
<evidence type="ECO:0000313" key="3">
    <source>
        <dbReference type="Proteomes" id="UP000019132"/>
    </source>
</evidence>
<dbReference type="InterPro" id="IPR045136">
    <property type="entry name" value="Iah1-like"/>
</dbReference>
<dbReference type="Gene3D" id="3.40.50.1110">
    <property type="entry name" value="SGNH hydrolase"/>
    <property type="match status" value="1"/>
</dbReference>
<dbReference type="Pfam" id="PF13472">
    <property type="entry name" value="Lipase_GDSL_2"/>
    <property type="match status" value="1"/>
</dbReference>